<dbReference type="CDD" id="cd14066">
    <property type="entry name" value="STKc_IRAK"/>
    <property type="match status" value="1"/>
</dbReference>
<keyword evidence="1" id="KW-0723">Serine/threonine-protein kinase</keyword>
<feature type="transmembrane region" description="Helical" evidence="8">
    <location>
        <begin position="220"/>
        <end position="242"/>
    </location>
</feature>
<dbReference type="PANTHER" id="PTHR47989:SF61">
    <property type="entry name" value="PROTEIN KINASE DOMAIN-CONTAINING PROTEIN"/>
    <property type="match status" value="1"/>
</dbReference>
<dbReference type="InterPro" id="IPR017441">
    <property type="entry name" value="Protein_kinase_ATP_BS"/>
</dbReference>
<dbReference type="Gene3D" id="3.30.200.20">
    <property type="entry name" value="Phosphorylase Kinase, domain 1"/>
    <property type="match status" value="1"/>
</dbReference>
<evidence type="ECO:0000313" key="10">
    <source>
        <dbReference type="EMBL" id="KAF2306304.1"/>
    </source>
</evidence>
<name>A0A6A6LZ53_HEVBR</name>
<sequence length="656" mass="71640">MSSLPFFGDFVGKVKEVCDFAVSAIIGNVFSAIFTFFFALVGTLLGAMTGALIGQETESGFVRGAAVGAISGAVFSIEVFESSLLLWQSDESGIGCLLYLIDVIASLLSGRLVRERIGPAMLSAVQSQMGAVETSFDEVQNIFDTGGAKGLPGDSVEKIPKIKITSNNNVDASGERVACSVCLQMRNGNLAAEPPSVLEAYSSPPPQGSNSAAPSKHKHVLGALIISIVVSMVAASLCLFFRRRLCPLFRQYWKHKGSLKDEGLSLRCFQVEELEKATNNFSEECLVGSGAFGNVYKGTFEVEGTLAIKRAHADSFQSVEEFRNEVRLLSKVKHRNLVSLVGFCEETGGKRAKVLVYEYVPNGSLLEYIIGKRRRSLTWRQRVNVAIGAAKGIAHLHDGVKPSIIHRDVKPSNILVGEDFEAKVSDFGLVKLGPIGDQSHVSSQIKGTPGYLDPAYCSSFHLSPLSDVYSFGVILLQLVSARPAVDSSRNHSNYHIIEWARPSLERGDVAEILDANLLTEPCNMEMMLKMGQLGLRCVVENPKKRLTMTQVWQELEQALYATDSFIPREPSRASSASSYRSTDHGPRRSTDCESSQSFVSIDGVGFQRFRIEMDSLSFQSTSLRCFEVSSVSTDIDKSNLRGIREEKVKKASVEHV</sequence>
<evidence type="ECO:0000256" key="1">
    <source>
        <dbReference type="ARBA" id="ARBA00022527"/>
    </source>
</evidence>
<evidence type="ECO:0000256" key="3">
    <source>
        <dbReference type="ARBA" id="ARBA00022741"/>
    </source>
</evidence>
<dbReference type="PANTHER" id="PTHR47989">
    <property type="entry name" value="OS01G0750732 PROTEIN"/>
    <property type="match status" value="1"/>
</dbReference>
<dbReference type="Pfam" id="PF00069">
    <property type="entry name" value="Pkinase"/>
    <property type="match status" value="1"/>
</dbReference>
<feature type="domain" description="Protein kinase" evidence="9">
    <location>
        <begin position="281"/>
        <end position="566"/>
    </location>
</feature>
<keyword evidence="3 6" id="KW-0547">Nucleotide-binding</keyword>
<dbReference type="GO" id="GO:0005524">
    <property type="term" value="F:ATP binding"/>
    <property type="evidence" value="ECO:0007669"/>
    <property type="project" value="UniProtKB-UniRule"/>
</dbReference>
<dbReference type="GO" id="GO:0004674">
    <property type="term" value="F:protein serine/threonine kinase activity"/>
    <property type="evidence" value="ECO:0007669"/>
    <property type="project" value="UniProtKB-KW"/>
</dbReference>
<evidence type="ECO:0000256" key="8">
    <source>
        <dbReference type="SAM" id="Phobius"/>
    </source>
</evidence>
<dbReference type="SMART" id="SM00220">
    <property type="entry name" value="S_TKc"/>
    <property type="match status" value="1"/>
</dbReference>
<keyword evidence="5 6" id="KW-0067">ATP-binding</keyword>
<reference evidence="10 11" key="1">
    <citation type="journal article" date="2020" name="Mol. Plant">
        <title>The Chromosome-Based Rubber Tree Genome Provides New Insights into Spurge Genome Evolution and Rubber Biosynthesis.</title>
        <authorList>
            <person name="Liu J."/>
            <person name="Shi C."/>
            <person name="Shi C.C."/>
            <person name="Li W."/>
            <person name="Zhang Q.J."/>
            <person name="Zhang Y."/>
            <person name="Li K."/>
            <person name="Lu H.F."/>
            <person name="Shi C."/>
            <person name="Zhu S.T."/>
            <person name="Xiao Z.Y."/>
            <person name="Nan H."/>
            <person name="Yue Y."/>
            <person name="Zhu X.G."/>
            <person name="Wu Y."/>
            <person name="Hong X.N."/>
            <person name="Fan G.Y."/>
            <person name="Tong Y."/>
            <person name="Zhang D."/>
            <person name="Mao C.L."/>
            <person name="Liu Y.L."/>
            <person name="Hao S.J."/>
            <person name="Liu W.Q."/>
            <person name="Lv M.Q."/>
            <person name="Zhang H.B."/>
            <person name="Liu Y."/>
            <person name="Hu-Tang G.R."/>
            <person name="Wang J.P."/>
            <person name="Wang J.H."/>
            <person name="Sun Y.H."/>
            <person name="Ni S.B."/>
            <person name="Chen W.B."/>
            <person name="Zhang X.C."/>
            <person name="Jiao Y.N."/>
            <person name="Eichler E.E."/>
            <person name="Li G.H."/>
            <person name="Liu X."/>
            <person name="Gao L.Z."/>
        </authorList>
    </citation>
    <scope>NUCLEOTIDE SEQUENCE [LARGE SCALE GENOMIC DNA]</scope>
    <source>
        <strain evidence="11">cv. GT1</strain>
        <tissue evidence="10">Leaf</tissue>
    </source>
</reference>
<accession>A0A6A6LZ53</accession>
<dbReference type="SUPFAM" id="SSF56112">
    <property type="entry name" value="Protein kinase-like (PK-like)"/>
    <property type="match status" value="1"/>
</dbReference>
<evidence type="ECO:0000256" key="5">
    <source>
        <dbReference type="ARBA" id="ARBA00022840"/>
    </source>
</evidence>
<feature type="binding site" evidence="6">
    <location>
        <position position="309"/>
    </location>
    <ligand>
        <name>ATP</name>
        <dbReference type="ChEBI" id="CHEBI:30616"/>
    </ligand>
</feature>
<dbReference type="PROSITE" id="PS50011">
    <property type="entry name" value="PROTEIN_KINASE_DOM"/>
    <property type="match status" value="1"/>
</dbReference>
<protein>
    <recommendedName>
        <fullName evidence="9">Protein kinase domain-containing protein</fullName>
    </recommendedName>
</protein>
<organism evidence="10 11">
    <name type="scientific">Hevea brasiliensis</name>
    <name type="common">Para rubber tree</name>
    <name type="synonym">Siphonia brasiliensis</name>
    <dbReference type="NCBI Taxonomy" id="3981"/>
    <lineage>
        <taxon>Eukaryota</taxon>
        <taxon>Viridiplantae</taxon>
        <taxon>Streptophyta</taxon>
        <taxon>Embryophyta</taxon>
        <taxon>Tracheophyta</taxon>
        <taxon>Spermatophyta</taxon>
        <taxon>Magnoliopsida</taxon>
        <taxon>eudicotyledons</taxon>
        <taxon>Gunneridae</taxon>
        <taxon>Pentapetalae</taxon>
        <taxon>rosids</taxon>
        <taxon>fabids</taxon>
        <taxon>Malpighiales</taxon>
        <taxon>Euphorbiaceae</taxon>
        <taxon>Crotonoideae</taxon>
        <taxon>Micrandreae</taxon>
        <taxon>Hevea</taxon>
    </lineage>
</organism>
<keyword evidence="4" id="KW-0418">Kinase</keyword>
<dbReference type="InterPro" id="IPR011009">
    <property type="entry name" value="Kinase-like_dom_sf"/>
</dbReference>
<keyword evidence="8" id="KW-1133">Transmembrane helix</keyword>
<evidence type="ECO:0000256" key="2">
    <source>
        <dbReference type="ARBA" id="ARBA00022679"/>
    </source>
</evidence>
<dbReference type="InterPro" id="IPR000719">
    <property type="entry name" value="Prot_kinase_dom"/>
</dbReference>
<feature type="transmembrane region" description="Helical" evidence="8">
    <location>
        <begin position="20"/>
        <end position="48"/>
    </location>
</feature>
<feature type="compositionally biased region" description="Basic and acidic residues" evidence="7">
    <location>
        <begin position="581"/>
        <end position="591"/>
    </location>
</feature>
<keyword evidence="8" id="KW-0472">Membrane</keyword>
<evidence type="ECO:0000256" key="6">
    <source>
        <dbReference type="PROSITE-ProRule" id="PRU10141"/>
    </source>
</evidence>
<evidence type="ECO:0000259" key="9">
    <source>
        <dbReference type="PROSITE" id="PS50011"/>
    </source>
</evidence>
<keyword evidence="8" id="KW-0812">Transmembrane</keyword>
<dbReference type="AlphaFoldDB" id="A0A6A6LZ53"/>
<proteinExistence type="predicted"/>
<dbReference type="PROSITE" id="PS00108">
    <property type="entry name" value="PROTEIN_KINASE_ST"/>
    <property type="match status" value="1"/>
</dbReference>
<comment type="caution">
    <text evidence="10">The sequence shown here is derived from an EMBL/GenBank/DDBJ whole genome shotgun (WGS) entry which is preliminary data.</text>
</comment>
<dbReference type="FunFam" id="3.30.200.20:FF:000466">
    <property type="entry name" value="Putative LRR receptor-like serine/threonine-protein kinase"/>
    <property type="match status" value="1"/>
</dbReference>
<dbReference type="Proteomes" id="UP000467840">
    <property type="component" value="Chromosome 9"/>
</dbReference>
<keyword evidence="2" id="KW-0808">Transferase</keyword>
<dbReference type="Gene3D" id="1.10.510.10">
    <property type="entry name" value="Transferase(Phosphotransferase) domain 1"/>
    <property type="match status" value="1"/>
</dbReference>
<dbReference type="EMBL" id="JAAGAX010000008">
    <property type="protein sequence ID" value="KAF2306304.1"/>
    <property type="molecule type" value="Genomic_DNA"/>
</dbReference>
<evidence type="ECO:0000313" key="11">
    <source>
        <dbReference type="Proteomes" id="UP000467840"/>
    </source>
</evidence>
<evidence type="ECO:0000256" key="7">
    <source>
        <dbReference type="SAM" id="MobiDB-lite"/>
    </source>
</evidence>
<dbReference type="InterPro" id="IPR008271">
    <property type="entry name" value="Ser/Thr_kinase_AS"/>
</dbReference>
<evidence type="ECO:0000256" key="4">
    <source>
        <dbReference type="ARBA" id="ARBA00022777"/>
    </source>
</evidence>
<gene>
    <name evidence="10" type="ORF">GH714_016363</name>
</gene>
<dbReference type="PROSITE" id="PS00107">
    <property type="entry name" value="PROTEIN_KINASE_ATP"/>
    <property type="match status" value="1"/>
</dbReference>
<keyword evidence="11" id="KW-1185">Reference proteome</keyword>
<feature type="region of interest" description="Disordered" evidence="7">
    <location>
        <begin position="568"/>
        <end position="594"/>
    </location>
</feature>